<dbReference type="SFLD" id="SFLDG01150">
    <property type="entry name" value="Main.1:_Beta-like"/>
    <property type="match status" value="1"/>
</dbReference>
<evidence type="ECO:0000259" key="2">
    <source>
        <dbReference type="PROSITE" id="PS50405"/>
    </source>
</evidence>
<dbReference type="CDD" id="cd03046">
    <property type="entry name" value="GST_N_GTT1_like"/>
    <property type="match status" value="1"/>
</dbReference>
<dbReference type="EMBL" id="UINC01139100">
    <property type="protein sequence ID" value="SVD25439.1"/>
    <property type="molecule type" value="Genomic_DNA"/>
</dbReference>
<dbReference type="InterPro" id="IPR040079">
    <property type="entry name" value="Glutathione_S-Trfase"/>
</dbReference>
<dbReference type="PANTHER" id="PTHR44051:SF8">
    <property type="entry name" value="GLUTATHIONE S-TRANSFERASE GSTA"/>
    <property type="match status" value="1"/>
</dbReference>
<dbReference type="SUPFAM" id="SSF52833">
    <property type="entry name" value="Thioredoxin-like"/>
    <property type="match status" value="1"/>
</dbReference>
<name>A0A382TTS6_9ZZZZ</name>
<feature type="domain" description="GST C-terminal" evidence="2">
    <location>
        <begin position="87"/>
        <end position="190"/>
    </location>
</feature>
<evidence type="ECO:0000313" key="3">
    <source>
        <dbReference type="EMBL" id="SVD25439.1"/>
    </source>
</evidence>
<dbReference type="InterPro" id="IPR004045">
    <property type="entry name" value="Glutathione_S-Trfase_N"/>
</dbReference>
<dbReference type="PROSITE" id="PS50405">
    <property type="entry name" value="GST_CTER"/>
    <property type="match status" value="1"/>
</dbReference>
<dbReference type="Gene3D" id="1.20.1050.10">
    <property type="match status" value="1"/>
</dbReference>
<accession>A0A382TTS6</accession>
<dbReference type="AlphaFoldDB" id="A0A382TTS6"/>
<feature type="domain" description="GST N-terminal" evidence="1">
    <location>
        <begin position="1"/>
        <end position="81"/>
    </location>
</feature>
<dbReference type="SUPFAM" id="SSF47616">
    <property type="entry name" value="GST C-terminal domain-like"/>
    <property type="match status" value="1"/>
</dbReference>
<dbReference type="PANTHER" id="PTHR44051">
    <property type="entry name" value="GLUTATHIONE S-TRANSFERASE-RELATED"/>
    <property type="match status" value="1"/>
</dbReference>
<dbReference type="InterPro" id="IPR036282">
    <property type="entry name" value="Glutathione-S-Trfase_C_sf"/>
</dbReference>
<protein>
    <recommendedName>
        <fullName evidence="4">GST N-terminal domain-containing protein</fullName>
    </recommendedName>
</protein>
<dbReference type="Gene3D" id="3.40.30.10">
    <property type="entry name" value="Glutaredoxin"/>
    <property type="match status" value="1"/>
</dbReference>
<reference evidence="3" key="1">
    <citation type="submission" date="2018-05" db="EMBL/GenBank/DDBJ databases">
        <authorList>
            <person name="Lanie J.A."/>
            <person name="Ng W.-L."/>
            <person name="Kazmierczak K.M."/>
            <person name="Andrzejewski T.M."/>
            <person name="Davidsen T.M."/>
            <person name="Wayne K.J."/>
            <person name="Tettelin H."/>
            <person name="Glass J.I."/>
            <person name="Rusch D."/>
            <person name="Podicherti R."/>
            <person name="Tsui H.-C.T."/>
            <person name="Winkler M.E."/>
        </authorList>
    </citation>
    <scope>NUCLEOTIDE SEQUENCE</scope>
</reference>
<dbReference type="InterPro" id="IPR036249">
    <property type="entry name" value="Thioredoxin-like_sf"/>
</dbReference>
<dbReference type="SFLD" id="SFLDS00019">
    <property type="entry name" value="Glutathione_Transferase_(cytos"/>
    <property type="match status" value="1"/>
</dbReference>
<gene>
    <name evidence="3" type="ORF">METZ01_LOCUS378293</name>
</gene>
<feature type="non-terminal residue" evidence="3">
    <location>
        <position position="190"/>
    </location>
</feature>
<sequence length="190" mass="21937">MTYQLFYADRSAAQGVRMILEELNQHYELIETDIKSEEPRSPELLAANPNGLVPVLAFEEGMIYECGAIVTFLCDRHPEYRLAPETRDPYRGLFLQWLFYFSSSLQNAFSMTYRPNRFSTLESGYSGVRQQGRKRLLALWQIVDNAIGESSWMLGESFSAVDIYLFMLSTWLSDEYGHPDLTLFTNVSRV</sequence>
<dbReference type="PROSITE" id="PS50404">
    <property type="entry name" value="GST_NTER"/>
    <property type="match status" value="1"/>
</dbReference>
<dbReference type="SFLD" id="SFLDG00358">
    <property type="entry name" value="Main_(cytGST)"/>
    <property type="match status" value="1"/>
</dbReference>
<dbReference type="Pfam" id="PF13417">
    <property type="entry name" value="GST_N_3"/>
    <property type="match status" value="1"/>
</dbReference>
<evidence type="ECO:0008006" key="4">
    <source>
        <dbReference type="Google" id="ProtNLM"/>
    </source>
</evidence>
<proteinExistence type="predicted"/>
<evidence type="ECO:0000259" key="1">
    <source>
        <dbReference type="PROSITE" id="PS50404"/>
    </source>
</evidence>
<dbReference type="InterPro" id="IPR010987">
    <property type="entry name" value="Glutathione-S-Trfase_C-like"/>
</dbReference>
<organism evidence="3">
    <name type="scientific">marine metagenome</name>
    <dbReference type="NCBI Taxonomy" id="408172"/>
    <lineage>
        <taxon>unclassified sequences</taxon>
        <taxon>metagenomes</taxon>
        <taxon>ecological metagenomes</taxon>
    </lineage>
</organism>